<dbReference type="Proteomes" id="UP000027195">
    <property type="component" value="Unassembled WGS sequence"/>
</dbReference>
<dbReference type="HOGENOM" id="CLU_004966_4_0_1"/>
<sequence>MDLFIKITQENSLKFSTAIRFVNFVTLTRDAIVETSLAEKPPTLPNSVVRFLSKVLEIEPVEVEILWDILGDFAWSSAIQYEVSKSDIEAFRAYGLEMGVGYRDIYPPYRACAVPSCILYGTRLTDHFKHKATLFTLAEGALPIYTHSLRCRGCRTSYYHNYRVDNATSSRLYYDGVPDVIQVAMHYYIESTLLESFATYMLFAWVSSTNCARIYNMKDADPFLLNTKYHGCTLSLDDNDDNDNHHGTWQTSLRLTSVFVFDGFLLYSLLRHHDEQDTILSLPHDTTQSLRLNAALEAQNKQMEGTGQEYWAHACDICLKLSKNSHGDTVKMQAAVSDGDTIGHYCCGVRNCRNPLPSMRAFWCHEHASMADLCVVKGCGRPRVLPHRTCSDHHTVEKQYHARGNSLFVLRNRLEAARAFTSSLDSMPVDPSALAEECSTVENADNEEDSEEVKMGKRLRAQFARSRTSNEQLIIRPCGVIVSRTTCFGSEAISAVEEFVRKTFPTAASMPEYFFYDKNCLLWRYVQRRHQEHWKYTAMPVDVFHHNSKHKASDVDCQLHCNPAGFPEIITPDGHWIFNTSIAEQTNGWFGKYQAIVRDMEVVRFNFFLDEMIKRRNRVIIAQLKRDGHSPILMDKEALLA</sequence>
<dbReference type="InterPro" id="IPR041539">
    <property type="entry name" value="CxC5"/>
</dbReference>
<dbReference type="InterPro" id="IPR040898">
    <property type="entry name" value="CxC6"/>
</dbReference>
<dbReference type="STRING" id="930990.A0A067M1Z8"/>
<accession>A0A067M1Z8</accession>
<evidence type="ECO:0000313" key="4">
    <source>
        <dbReference type="Proteomes" id="UP000027195"/>
    </source>
</evidence>
<name>A0A067M1Z8_BOTB1</name>
<feature type="domain" description="CxC5 like cysteine cluster associated with KDZ" evidence="1">
    <location>
        <begin position="101"/>
        <end position="217"/>
    </location>
</feature>
<evidence type="ECO:0000259" key="1">
    <source>
        <dbReference type="Pfam" id="PF18718"/>
    </source>
</evidence>
<evidence type="ECO:0000313" key="3">
    <source>
        <dbReference type="EMBL" id="KDQ05857.1"/>
    </source>
</evidence>
<dbReference type="Pfam" id="PF18721">
    <property type="entry name" value="CxC6"/>
    <property type="match status" value="1"/>
</dbReference>
<evidence type="ECO:0008006" key="5">
    <source>
        <dbReference type="Google" id="ProtNLM"/>
    </source>
</evidence>
<feature type="domain" description="CxC6 like cysteine cluster associated with KDZ" evidence="2">
    <location>
        <begin position="336"/>
        <end position="398"/>
    </location>
</feature>
<dbReference type="AlphaFoldDB" id="A0A067M1Z8"/>
<dbReference type="Pfam" id="PF18718">
    <property type="entry name" value="CxC5"/>
    <property type="match status" value="1"/>
</dbReference>
<gene>
    <name evidence="3" type="ORF">BOTBODRAFT_60845</name>
</gene>
<protein>
    <recommendedName>
        <fullName evidence="5">CxC5 like cysteine cluster associated with KDZ domain-containing protein</fullName>
    </recommendedName>
</protein>
<dbReference type="EMBL" id="KL198179">
    <property type="protein sequence ID" value="KDQ05857.1"/>
    <property type="molecule type" value="Genomic_DNA"/>
</dbReference>
<proteinExistence type="predicted"/>
<organism evidence="3 4">
    <name type="scientific">Botryobasidium botryosum (strain FD-172 SS1)</name>
    <dbReference type="NCBI Taxonomy" id="930990"/>
    <lineage>
        <taxon>Eukaryota</taxon>
        <taxon>Fungi</taxon>
        <taxon>Dikarya</taxon>
        <taxon>Basidiomycota</taxon>
        <taxon>Agaricomycotina</taxon>
        <taxon>Agaricomycetes</taxon>
        <taxon>Cantharellales</taxon>
        <taxon>Botryobasidiaceae</taxon>
        <taxon>Botryobasidium</taxon>
    </lineage>
</organism>
<reference evidence="4" key="1">
    <citation type="journal article" date="2014" name="Proc. Natl. Acad. Sci. U.S.A.">
        <title>Extensive sampling of basidiomycete genomes demonstrates inadequacy of the white-rot/brown-rot paradigm for wood decay fungi.</title>
        <authorList>
            <person name="Riley R."/>
            <person name="Salamov A.A."/>
            <person name="Brown D.W."/>
            <person name="Nagy L.G."/>
            <person name="Floudas D."/>
            <person name="Held B.W."/>
            <person name="Levasseur A."/>
            <person name="Lombard V."/>
            <person name="Morin E."/>
            <person name="Otillar R."/>
            <person name="Lindquist E.A."/>
            <person name="Sun H."/>
            <person name="LaButti K.M."/>
            <person name="Schmutz J."/>
            <person name="Jabbour D."/>
            <person name="Luo H."/>
            <person name="Baker S.E."/>
            <person name="Pisabarro A.G."/>
            <person name="Walton J.D."/>
            <person name="Blanchette R.A."/>
            <person name="Henrissat B."/>
            <person name="Martin F."/>
            <person name="Cullen D."/>
            <person name="Hibbett D.S."/>
            <person name="Grigoriev I.V."/>
        </authorList>
    </citation>
    <scope>NUCLEOTIDE SEQUENCE [LARGE SCALE GENOMIC DNA]</scope>
    <source>
        <strain evidence="4">FD-172 SS1</strain>
    </source>
</reference>
<keyword evidence="4" id="KW-1185">Reference proteome</keyword>
<evidence type="ECO:0000259" key="2">
    <source>
        <dbReference type="Pfam" id="PF18721"/>
    </source>
</evidence>
<dbReference type="InParanoid" id="A0A067M1Z8"/>
<dbReference type="OrthoDB" id="2501483at2759"/>